<dbReference type="AlphaFoldDB" id="A0A8D9LW58"/>
<dbReference type="GO" id="GO:0016787">
    <property type="term" value="F:hydrolase activity"/>
    <property type="evidence" value="ECO:0007669"/>
    <property type="project" value="UniProtKB-KW"/>
</dbReference>
<evidence type="ECO:0000256" key="3">
    <source>
        <dbReference type="SAM" id="MobiDB-lite"/>
    </source>
</evidence>
<gene>
    <name evidence="5" type="ORF">BRAPAZ1V2_A01P26710.2</name>
</gene>
<dbReference type="EMBL" id="LS974617">
    <property type="protein sequence ID" value="CAG7888595.1"/>
    <property type="molecule type" value="Genomic_DNA"/>
</dbReference>
<keyword evidence="1" id="KW-0833">Ubl conjugation pathway</keyword>
<dbReference type="PANTHER" id="PTHR22975:SF9">
    <property type="entry name" value="ECHINUS SPLICE FORM 3"/>
    <property type="match status" value="1"/>
</dbReference>
<dbReference type="InterPro" id="IPR006865">
    <property type="entry name" value="DUF629"/>
</dbReference>
<evidence type="ECO:0000259" key="4">
    <source>
        <dbReference type="Pfam" id="PF04780"/>
    </source>
</evidence>
<sequence length="176" mass="19777">DKVIQFTVDELRNLPSGSQFLTRGLGQSPTCIRFLEATQLSKILRFLQHLSATFGLSRYSGIQEKYMGAALNNGAISRSGEIANGRNVSSVADGVLSWIFTRSSSEEQIGFEKTKPLREKKRENLSYKGALQTVEDLCLEEGWKREEASAEFTHESYESVRRRPSEELNESGNGFF</sequence>
<accession>A0A8D9LW58</accession>
<dbReference type="Pfam" id="PF04780">
    <property type="entry name" value="DUF629"/>
    <property type="match status" value="2"/>
</dbReference>
<dbReference type="Proteomes" id="UP000694005">
    <property type="component" value="Chromosome A01"/>
</dbReference>
<dbReference type="Gramene" id="A01p26710.2_BraZ1">
    <property type="protein sequence ID" value="A01p26710.2_BraZ1.CDS.1"/>
    <property type="gene ID" value="A01g26710.2_BraZ1"/>
</dbReference>
<evidence type="ECO:0000256" key="2">
    <source>
        <dbReference type="ARBA" id="ARBA00022801"/>
    </source>
</evidence>
<keyword evidence="2" id="KW-0378">Hydrolase</keyword>
<evidence type="ECO:0000256" key="1">
    <source>
        <dbReference type="ARBA" id="ARBA00022786"/>
    </source>
</evidence>
<evidence type="ECO:0000313" key="6">
    <source>
        <dbReference type="Proteomes" id="UP000694005"/>
    </source>
</evidence>
<protein>
    <recommendedName>
        <fullName evidence="4">DUF629 domain-containing protein</fullName>
    </recommendedName>
</protein>
<feature type="domain" description="DUF629" evidence="4">
    <location>
        <begin position="1"/>
        <end position="52"/>
    </location>
</feature>
<proteinExistence type="predicted"/>
<feature type="region of interest" description="Disordered" evidence="3">
    <location>
        <begin position="147"/>
        <end position="176"/>
    </location>
</feature>
<dbReference type="PANTHER" id="PTHR22975">
    <property type="entry name" value="UBIQUITIN SPECIFIC PROTEINASE"/>
    <property type="match status" value="1"/>
</dbReference>
<organism evidence="5 6">
    <name type="scientific">Brassica campestris</name>
    <name type="common">Field mustard</name>
    <dbReference type="NCBI Taxonomy" id="3711"/>
    <lineage>
        <taxon>Eukaryota</taxon>
        <taxon>Viridiplantae</taxon>
        <taxon>Streptophyta</taxon>
        <taxon>Embryophyta</taxon>
        <taxon>Tracheophyta</taxon>
        <taxon>Spermatophyta</taxon>
        <taxon>Magnoliopsida</taxon>
        <taxon>eudicotyledons</taxon>
        <taxon>Gunneridae</taxon>
        <taxon>Pentapetalae</taxon>
        <taxon>rosids</taxon>
        <taxon>malvids</taxon>
        <taxon>Brassicales</taxon>
        <taxon>Brassicaceae</taxon>
        <taxon>Brassiceae</taxon>
        <taxon>Brassica</taxon>
    </lineage>
</organism>
<evidence type="ECO:0000313" key="5">
    <source>
        <dbReference type="EMBL" id="CAG7888595.1"/>
    </source>
</evidence>
<feature type="non-terminal residue" evidence="5">
    <location>
        <position position="1"/>
    </location>
</feature>
<reference evidence="5 6" key="1">
    <citation type="submission" date="2021-07" db="EMBL/GenBank/DDBJ databases">
        <authorList>
            <consortium name="Genoscope - CEA"/>
            <person name="William W."/>
        </authorList>
    </citation>
    <scope>NUCLEOTIDE SEQUENCE [LARGE SCALE GENOMIC DNA]</scope>
</reference>
<dbReference type="InterPro" id="IPR052398">
    <property type="entry name" value="Ubiquitin_hydrolase_53/54"/>
</dbReference>
<feature type="domain" description="DUF629" evidence="4">
    <location>
        <begin position="72"/>
        <end position="170"/>
    </location>
</feature>
<name>A0A8D9LW58_BRACM</name>
<feature type="compositionally biased region" description="Basic and acidic residues" evidence="3">
    <location>
        <begin position="147"/>
        <end position="166"/>
    </location>
</feature>